<keyword evidence="3" id="KW-0732">Signal</keyword>
<name>A0AAP2D8D3_9BACT</name>
<dbReference type="PROSITE" id="PS51257">
    <property type="entry name" value="PROKAR_LIPOPROTEIN"/>
    <property type="match status" value="1"/>
</dbReference>
<comment type="similarity">
    <text evidence="2">Belongs to the SusD family.</text>
</comment>
<dbReference type="Gene3D" id="1.25.40.390">
    <property type="match status" value="1"/>
</dbReference>
<evidence type="ECO:0000256" key="3">
    <source>
        <dbReference type="ARBA" id="ARBA00022729"/>
    </source>
</evidence>
<dbReference type="InterPro" id="IPR033985">
    <property type="entry name" value="SusD-like_N"/>
</dbReference>
<gene>
    <name evidence="8" type="ORF">KK078_11270</name>
</gene>
<feature type="domain" description="SusD-like N-terminal" evidence="7">
    <location>
        <begin position="72"/>
        <end position="225"/>
    </location>
</feature>
<protein>
    <submittedName>
        <fullName evidence="8">RagB/SusD family nutrient uptake outer membrane protein</fullName>
    </submittedName>
</protein>
<evidence type="ECO:0000313" key="9">
    <source>
        <dbReference type="Proteomes" id="UP001319180"/>
    </source>
</evidence>
<comment type="caution">
    <text evidence="8">The sequence shown here is derived from an EMBL/GenBank/DDBJ whole genome shotgun (WGS) entry which is preliminary data.</text>
</comment>
<evidence type="ECO:0000256" key="1">
    <source>
        <dbReference type="ARBA" id="ARBA00004442"/>
    </source>
</evidence>
<accession>A0AAP2D8D3</accession>
<evidence type="ECO:0000256" key="2">
    <source>
        <dbReference type="ARBA" id="ARBA00006275"/>
    </source>
</evidence>
<dbReference type="Proteomes" id="UP001319180">
    <property type="component" value="Unassembled WGS sequence"/>
</dbReference>
<evidence type="ECO:0000256" key="4">
    <source>
        <dbReference type="ARBA" id="ARBA00023136"/>
    </source>
</evidence>
<dbReference type="SUPFAM" id="SSF48452">
    <property type="entry name" value="TPR-like"/>
    <property type="match status" value="1"/>
</dbReference>
<evidence type="ECO:0000256" key="5">
    <source>
        <dbReference type="ARBA" id="ARBA00023237"/>
    </source>
</evidence>
<comment type="subcellular location">
    <subcellularLocation>
        <location evidence="1">Cell outer membrane</location>
    </subcellularLocation>
</comment>
<dbReference type="AlphaFoldDB" id="A0AAP2D8D3"/>
<dbReference type="Pfam" id="PF14322">
    <property type="entry name" value="SusD-like_3"/>
    <property type="match status" value="1"/>
</dbReference>
<keyword evidence="5" id="KW-0998">Cell outer membrane</keyword>
<reference evidence="8 9" key="1">
    <citation type="submission" date="2021-05" db="EMBL/GenBank/DDBJ databases">
        <title>A Polyphasic approach of four new species of the genus Ohtaekwangia: Ohtaekwangia histidinii sp. nov., Ohtaekwangia cretensis sp. nov., Ohtaekwangia indiensis sp. nov., Ohtaekwangia reichenbachii sp. nov. from diverse environment.</title>
        <authorList>
            <person name="Octaviana S."/>
        </authorList>
    </citation>
    <scope>NUCLEOTIDE SEQUENCE [LARGE SCALE GENOMIC DNA]</scope>
    <source>
        <strain evidence="8 9">PWU37</strain>
    </source>
</reference>
<dbReference type="InterPro" id="IPR011990">
    <property type="entry name" value="TPR-like_helical_dom_sf"/>
</dbReference>
<dbReference type="Pfam" id="PF07980">
    <property type="entry name" value="SusD_RagB"/>
    <property type="match status" value="1"/>
</dbReference>
<evidence type="ECO:0000313" key="8">
    <source>
        <dbReference type="EMBL" id="MBT1687144.1"/>
    </source>
</evidence>
<keyword evidence="9" id="KW-1185">Reference proteome</keyword>
<dbReference type="GO" id="GO:0009279">
    <property type="term" value="C:cell outer membrane"/>
    <property type="evidence" value="ECO:0007669"/>
    <property type="project" value="UniProtKB-SubCell"/>
</dbReference>
<proteinExistence type="inferred from homology"/>
<organism evidence="8 9">
    <name type="scientific">Dawidia soli</name>
    <dbReference type="NCBI Taxonomy" id="2782352"/>
    <lineage>
        <taxon>Bacteria</taxon>
        <taxon>Pseudomonadati</taxon>
        <taxon>Bacteroidota</taxon>
        <taxon>Cytophagia</taxon>
        <taxon>Cytophagales</taxon>
        <taxon>Chryseotaleaceae</taxon>
        <taxon>Dawidia</taxon>
    </lineage>
</organism>
<dbReference type="InterPro" id="IPR012944">
    <property type="entry name" value="SusD_RagB_dom"/>
</dbReference>
<evidence type="ECO:0000259" key="6">
    <source>
        <dbReference type="Pfam" id="PF07980"/>
    </source>
</evidence>
<keyword evidence="4" id="KW-0472">Membrane</keyword>
<evidence type="ECO:0000259" key="7">
    <source>
        <dbReference type="Pfam" id="PF14322"/>
    </source>
</evidence>
<dbReference type="RefSeq" id="WP_254090378.1">
    <property type="nucleotide sequence ID" value="NZ_JAHESC010000014.1"/>
</dbReference>
<dbReference type="EMBL" id="JAHESC010000014">
    <property type="protein sequence ID" value="MBT1687144.1"/>
    <property type="molecule type" value="Genomic_DNA"/>
</dbReference>
<sequence>MNHILKAFLLTGGVALALVSCELQEEVYSSIYTANFYKTASDAEAAIAAAYDPISDMYGGPAALLSSDLSADQTYPRVAVSRNTLTLFSYDANYTAQRTAGRINESPQQIWTSSYDGIEKCNWVIEKVPGTQMDANRKKEIIGEAYFLRAFYHWTVTKNFGDVVVKTKASDVEANAYVGKSAKADVYAQIYIDLDSAVAKLPEHSAGLVKGRPSKQAALALYAKAALYNEDWPTSLAKAEAVMANGYLTLMDSVRDIYDVAKEDIARMENIFAYEAESINSVSGSTSSKSHQMTGLCGPPGNAAPAYGKTTYGSFFAYQAFFNSFDPRDRRRGMLDTAYAKSNGDIVHQQNITPVTKDAVLVKKYQDPVSPTGATTNNISILRIADVYLIAAEAEARGQQAATQKAYDYINAVRRRAMIDDLPAGMGLPDFTAAVLQERSWEFFAEGDRWYDLTRTNTFMDVIPDAVNSYYPERHPEAKHRYFPIPQDEINANTKLVQNDPWK</sequence>
<feature type="domain" description="RagB/SusD" evidence="6">
    <location>
        <begin position="348"/>
        <end position="502"/>
    </location>
</feature>